<gene>
    <name evidence="5" type="primary">LOC121106109</name>
</gene>
<dbReference type="Proteomes" id="UP000261680">
    <property type="component" value="Unplaced"/>
</dbReference>
<dbReference type="RefSeq" id="XP_040501136.1">
    <property type="nucleotide sequence ID" value="XM_040645202.1"/>
</dbReference>
<dbReference type="InterPro" id="IPR000571">
    <property type="entry name" value="Znf_CCCH"/>
</dbReference>
<dbReference type="PROSITE" id="PS50103">
    <property type="entry name" value="ZF_C3H1"/>
    <property type="match status" value="1"/>
</dbReference>
<feature type="zinc finger region" description="C3H1-type" evidence="1">
    <location>
        <begin position="47"/>
        <end position="75"/>
    </location>
</feature>
<keyword evidence="1" id="KW-0479">Metal-binding</keyword>
<keyword evidence="4" id="KW-1185">Reference proteome</keyword>
<sequence>MSQRMNGPSFPQQLLTTNTATPRNIGLRQIRSGSSGPHFRAWTRRCSSQIRCRFFMQGNGRCPFKSDCIYLHQQPDKALTSDPPWTESMQLTPGSEMALGPAGFLGRTEQENEVFFMNCALAMTFWGSELLLGPDTSYLGLL</sequence>
<dbReference type="GeneID" id="121106109"/>
<reference evidence="5" key="1">
    <citation type="submission" date="2025-08" db="UniProtKB">
        <authorList>
            <consortium name="RefSeq"/>
        </authorList>
    </citation>
    <scope>IDENTIFICATION</scope>
    <source>
        <tissue evidence="5">Whole blood</tissue>
    </source>
</reference>
<protein>
    <submittedName>
        <fullName evidence="5">Uncharacterized protein LOC121106109 isoform X4</fullName>
    </submittedName>
</protein>
<evidence type="ECO:0000256" key="2">
    <source>
        <dbReference type="SAM" id="MobiDB-lite"/>
    </source>
</evidence>
<evidence type="ECO:0000256" key="1">
    <source>
        <dbReference type="PROSITE-ProRule" id="PRU00723"/>
    </source>
</evidence>
<evidence type="ECO:0000259" key="3">
    <source>
        <dbReference type="PROSITE" id="PS50103"/>
    </source>
</evidence>
<dbReference type="GO" id="GO:0008270">
    <property type="term" value="F:zinc ion binding"/>
    <property type="evidence" value="ECO:0007669"/>
    <property type="project" value="UniProtKB-KW"/>
</dbReference>
<keyword evidence="1" id="KW-0862">Zinc</keyword>
<dbReference type="AlphaFoldDB" id="A0A8M1GZG2"/>
<evidence type="ECO:0000313" key="5">
    <source>
        <dbReference type="RefSeq" id="XP_040501136.1"/>
    </source>
</evidence>
<name>A0A8M1GZG2_URSMA</name>
<evidence type="ECO:0000313" key="4">
    <source>
        <dbReference type="Proteomes" id="UP000261680"/>
    </source>
</evidence>
<keyword evidence="1" id="KW-0863">Zinc-finger</keyword>
<accession>A0A8M1GZG2</accession>
<feature type="region of interest" description="Disordered" evidence="2">
    <location>
        <begin position="1"/>
        <end position="20"/>
    </location>
</feature>
<proteinExistence type="predicted"/>
<feature type="domain" description="C3H1-type" evidence="3">
    <location>
        <begin position="47"/>
        <end position="75"/>
    </location>
</feature>
<organism evidence="4 5">
    <name type="scientific">Ursus maritimus</name>
    <name type="common">Polar bear</name>
    <name type="synonym">Thalarctos maritimus</name>
    <dbReference type="NCBI Taxonomy" id="29073"/>
    <lineage>
        <taxon>Eukaryota</taxon>
        <taxon>Metazoa</taxon>
        <taxon>Chordata</taxon>
        <taxon>Craniata</taxon>
        <taxon>Vertebrata</taxon>
        <taxon>Euteleostomi</taxon>
        <taxon>Mammalia</taxon>
        <taxon>Eutheria</taxon>
        <taxon>Laurasiatheria</taxon>
        <taxon>Carnivora</taxon>
        <taxon>Caniformia</taxon>
        <taxon>Ursidae</taxon>
        <taxon>Ursus</taxon>
    </lineage>
</organism>